<dbReference type="GO" id="GO:0016491">
    <property type="term" value="F:oxidoreductase activity"/>
    <property type="evidence" value="ECO:0007669"/>
    <property type="project" value="UniProtKB-KW"/>
</dbReference>
<dbReference type="InterPro" id="IPR051317">
    <property type="entry name" value="Gfo/Idh/MocA_oxidoreduct"/>
</dbReference>
<organism evidence="5 6">
    <name type="scientific">Oceanirhabdus seepicola</name>
    <dbReference type="NCBI Taxonomy" id="2828781"/>
    <lineage>
        <taxon>Bacteria</taxon>
        <taxon>Bacillati</taxon>
        <taxon>Bacillota</taxon>
        <taxon>Clostridia</taxon>
        <taxon>Eubacteriales</taxon>
        <taxon>Clostridiaceae</taxon>
        <taxon>Oceanirhabdus</taxon>
    </lineage>
</organism>
<sequence>MNKLKVGIIGFGMSGRVFHAPLLESMKEYEINKIYTKNPEAIKLAEKEYPNARVVQDKNEIIKDEEIELVILAVPNKVHFILAKDAMENGKHVVIEKPFVVNSEEGGRLIEISHREKRILSVYHNRRYDSDFRTIKKVIEKGMVGEVVEYEAYYNRFRNFLKGNWREEQEEGSGILFDLGSHLIDQALTLFGYPEKVFGDIRTQRKCAKTTDYFQVTLYYGENLNNLKVTLKAGMLVRESTPRYFLTGENGNFVKYGLDVQENDLKNGRKLEGNMEWGKEPKDIWGILNSEVNGMSFRGKIESEVGDYRDYYRNIHNAIVLEEKLEVTAEQALDVIKIIELAELSSREGRIINT</sequence>
<dbReference type="Gene3D" id="3.40.50.720">
    <property type="entry name" value="NAD(P)-binding Rossmann-like Domain"/>
    <property type="match status" value="1"/>
</dbReference>
<dbReference type="PANTHER" id="PTHR43708:SF5">
    <property type="entry name" value="CONSERVED EXPRESSED OXIDOREDUCTASE (EUROFUNG)-RELATED"/>
    <property type="match status" value="1"/>
</dbReference>
<dbReference type="InterPro" id="IPR036291">
    <property type="entry name" value="NAD(P)-bd_dom_sf"/>
</dbReference>
<dbReference type="InterPro" id="IPR000683">
    <property type="entry name" value="Gfo/Idh/MocA-like_OxRdtase_N"/>
</dbReference>
<accession>A0A9J6NXZ9</accession>
<gene>
    <name evidence="5" type="ORF">KDK92_05255</name>
</gene>
<dbReference type="Pfam" id="PF01408">
    <property type="entry name" value="GFO_IDH_MocA"/>
    <property type="match status" value="1"/>
</dbReference>
<evidence type="ECO:0000313" key="6">
    <source>
        <dbReference type="Proteomes" id="UP001056429"/>
    </source>
</evidence>
<dbReference type="RefSeq" id="WP_250858037.1">
    <property type="nucleotide sequence ID" value="NZ_JAGSOJ010000001.1"/>
</dbReference>
<name>A0A9J6NXZ9_9CLOT</name>
<keyword evidence="2" id="KW-0560">Oxidoreductase</keyword>
<proteinExistence type="inferred from homology"/>
<feature type="domain" description="Gfo/Idh/MocA-like oxidoreductase C-terminal" evidence="4">
    <location>
        <begin position="136"/>
        <end position="352"/>
    </location>
</feature>
<evidence type="ECO:0000259" key="3">
    <source>
        <dbReference type="Pfam" id="PF01408"/>
    </source>
</evidence>
<protein>
    <submittedName>
        <fullName evidence="5">Gfo/Idh/MocA family oxidoreductase</fullName>
    </submittedName>
</protein>
<keyword evidence="6" id="KW-1185">Reference proteome</keyword>
<reference evidence="5" key="2">
    <citation type="submission" date="2021-04" db="EMBL/GenBank/DDBJ databases">
        <authorList>
            <person name="Dong X."/>
        </authorList>
    </citation>
    <scope>NUCLEOTIDE SEQUENCE</scope>
    <source>
        <strain evidence="5">ZWT</strain>
    </source>
</reference>
<dbReference type="Pfam" id="PF02894">
    <property type="entry name" value="GFO_IDH_MocA_C"/>
    <property type="match status" value="1"/>
</dbReference>
<evidence type="ECO:0000313" key="5">
    <source>
        <dbReference type="EMBL" id="MCM1989139.1"/>
    </source>
</evidence>
<evidence type="ECO:0000259" key="4">
    <source>
        <dbReference type="Pfam" id="PF02894"/>
    </source>
</evidence>
<dbReference type="AlphaFoldDB" id="A0A9J6NXZ9"/>
<evidence type="ECO:0000256" key="1">
    <source>
        <dbReference type="ARBA" id="ARBA00010928"/>
    </source>
</evidence>
<comment type="similarity">
    <text evidence="1">Belongs to the Gfo/Idh/MocA family.</text>
</comment>
<dbReference type="GO" id="GO:0000166">
    <property type="term" value="F:nucleotide binding"/>
    <property type="evidence" value="ECO:0007669"/>
    <property type="project" value="InterPro"/>
</dbReference>
<dbReference type="InterPro" id="IPR004104">
    <property type="entry name" value="Gfo/Idh/MocA-like_OxRdtase_C"/>
</dbReference>
<dbReference type="EMBL" id="JAGSOJ010000001">
    <property type="protein sequence ID" value="MCM1989139.1"/>
    <property type="molecule type" value="Genomic_DNA"/>
</dbReference>
<comment type="caution">
    <text evidence="5">The sequence shown here is derived from an EMBL/GenBank/DDBJ whole genome shotgun (WGS) entry which is preliminary data.</text>
</comment>
<evidence type="ECO:0000256" key="2">
    <source>
        <dbReference type="ARBA" id="ARBA00023002"/>
    </source>
</evidence>
<dbReference type="PANTHER" id="PTHR43708">
    <property type="entry name" value="CONSERVED EXPRESSED OXIDOREDUCTASE (EUROFUNG)"/>
    <property type="match status" value="1"/>
</dbReference>
<feature type="domain" description="Gfo/Idh/MocA-like oxidoreductase N-terminal" evidence="3">
    <location>
        <begin position="4"/>
        <end position="124"/>
    </location>
</feature>
<reference evidence="5" key="1">
    <citation type="journal article" date="2021" name="mSystems">
        <title>Bacteria and Archaea Synergistically Convert Glycine Betaine to Biogenic Methane in the Formosa Cold Seep of the South China Sea.</title>
        <authorList>
            <person name="Li L."/>
            <person name="Zhang W."/>
            <person name="Zhang S."/>
            <person name="Song L."/>
            <person name="Sun Q."/>
            <person name="Zhang H."/>
            <person name="Xiang H."/>
            <person name="Dong X."/>
        </authorList>
    </citation>
    <scope>NUCLEOTIDE SEQUENCE</scope>
    <source>
        <strain evidence="5">ZWT</strain>
    </source>
</reference>
<dbReference type="Proteomes" id="UP001056429">
    <property type="component" value="Unassembled WGS sequence"/>
</dbReference>
<dbReference type="SUPFAM" id="SSF51735">
    <property type="entry name" value="NAD(P)-binding Rossmann-fold domains"/>
    <property type="match status" value="1"/>
</dbReference>
<dbReference type="Gene3D" id="3.30.360.10">
    <property type="entry name" value="Dihydrodipicolinate Reductase, domain 2"/>
    <property type="match status" value="1"/>
</dbReference>